<dbReference type="InterPro" id="IPR029787">
    <property type="entry name" value="Nucleotide_cyclase"/>
</dbReference>
<evidence type="ECO:0000256" key="3">
    <source>
        <dbReference type="ARBA" id="ARBA00034247"/>
    </source>
</evidence>
<evidence type="ECO:0000256" key="1">
    <source>
        <dbReference type="ARBA" id="ARBA00001946"/>
    </source>
</evidence>
<dbReference type="Pfam" id="PF00990">
    <property type="entry name" value="GGDEF"/>
    <property type="match status" value="1"/>
</dbReference>
<name>A0A1H2QH94_THIRO</name>
<dbReference type="SMART" id="SM00849">
    <property type="entry name" value="Lactamase_B"/>
    <property type="match status" value="1"/>
</dbReference>
<dbReference type="RefSeq" id="WP_093027336.1">
    <property type="nucleotide sequence ID" value="NZ_FNNZ01000001.1"/>
</dbReference>
<dbReference type="SMART" id="SM00267">
    <property type="entry name" value="GGDEF"/>
    <property type="match status" value="1"/>
</dbReference>
<protein>
    <recommendedName>
        <fullName evidence="2">diguanylate cyclase</fullName>
        <ecNumber evidence="2">2.7.7.65</ecNumber>
    </recommendedName>
</protein>
<organism evidence="5 6">
    <name type="scientific">Thiocapsa roseopersicina</name>
    <dbReference type="NCBI Taxonomy" id="1058"/>
    <lineage>
        <taxon>Bacteria</taxon>
        <taxon>Pseudomonadati</taxon>
        <taxon>Pseudomonadota</taxon>
        <taxon>Gammaproteobacteria</taxon>
        <taxon>Chromatiales</taxon>
        <taxon>Chromatiaceae</taxon>
        <taxon>Thiocapsa</taxon>
    </lineage>
</organism>
<dbReference type="InterPro" id="IPR036866">
    <property type="entry name" value="RibonucZ/Hydroxyglut_hydro"/>
</dbReference>
<dbReference type="CDD" id="cd01949">
    <property type="entry name" value="GGDEF"/>
    <property type="match status" value="1"/>
</dbReference>
<sequence>MDTNLTHLAHADPHHALEIAPRVWWVGHVLPDDVFQCHVYLLEQGDQSVLFDPGSRLTFAGTLRKIEEVIPFTHIRYFVCHHQDPDIAAAMPLIDELTDRPDAVLVTHWRTRALLKHYGLKMPFWLVEEHDWRLPLQDRELEFIFTPYAHFPGAIATFDPSTGVVFSSDLFGGFTERPTLIAKDESHFEALRPFHEHYMPSRDILDFALSQIERHPVKVIAPQHGSIIPERLVPFMIDKLRHLDCGIYLFARENTDIRRLSRLNETLREITQTMLLYRDFRDIAERLFEVVARSLPVERIDYYARLDDGSILTLSNQTRYSGFTVEPPEVISSILGMTRAQWLVAHRSDPAMADHLLYDDAFCAHPQDNSGLVVTLPLFAPQDDRMQAAALIHLGGDARIGPEETDVIEQIMMPLQVALEREVIYRSIDAERQKAYQRSIRDSLTGLFTRLYMLDVMARHCSVHDRNDSTPIAALMVDVDHFKRINDSHGHAAGDEVLKQVARVLQESIRETDIPVRFGGEEFILFLVGASAFGMRDYAERIRSAIERHCFAIDSDQQLAVTVSLGAAMRRQFEPLDELIRRADAALYRAKQAGRNRVEL</sequence>
<dbReference type="PROSITE" id="PS50887">
    <property type="entry name" value="GGDEF"/>
    <property type="match status" value="1"/>
</dbReference>
<dbReference type="InterPro" id="IPR000160">
    <property type="entry name" value="GGDEF_dom"/>
</dbReference>
<accession>A0A1H2QH94</accession>
<dbReference type="InterPro" id="IPR001279">
    <property type="entry name" value="Metallo-B-lactamas"/>
</dbReference>
<dbReference type="PANTHER" id="PTHR45138">
    <property type="entry name" value="REGULATORY COMPONENTS OF SENSORY TRANSDUCTION SYSTEM"/>
    <property type="match status" value="1"/>
</dbReference>
<comment type="cofactor">
    <cofactor evidence="1">
        <name>Mg(2+)</name>
        <dbReference type="ChEBI" id="CHEBI:18420"/>
    </cofactor>
</comment>
<dbReference type="NCBIfam" id="TIGR00254">
    <property type="entry name" value="GGDEF"/>
    <property type="match status" value="1"/>
</dbReference>
<evidence type="ECO:0000259" key="4">
    <source>
        <dbReference type="PROSITE" id="PS50887"/>
    </source>
</evidence>
<dbReference type="InterPro" id="IPR050469">
    <property type="entry name" value="Diguanylate_Cyclase"/>
</dbReference>
<gene>
    <name evidence="5" type="ORF">SAMN05421783_101257</name>
</gene>
<keyword evidence="6" id="KW-1185">Reference proteome</keyword>
<dbReference type="CDD" id="cd07709">
    <property type="entry name" value="flavodiiron_proteins_MBL-fold"/>
    <property type="match status" value="1"/>
</dbReference>
<dbReference type="InterPro" id="IPR043128">
    <property type="entry name" value="Rev_trsase/Diguanyl_cyclase"/>
</dbReference>
<comment type="catalytic activity">
    <reaction evidence="3">
        <text>2 GTP = 3',3'-c-di-GMP + 2 diphosphate</text>
        <dbReference type="Rhea" id="RHEA:24898"/>
        <dbReference type="ChEBI" id="CHEBI:33019"/>
        <dbReference type="ChEBI" id="CHEBI:37565"/>
        <dbReference type="ChEBI" id="CHEBI:58805"/>
        <dbReference type="EC" id="2.7.7.65"/>
    </reaction>
</comment>
<evidence type="ECO:0000313" key="5">
    <source>
        <dbReference type="EMBL" id="SDW06004.1"/>
    </source>
</evidence>
<dbReference type="EMBL" id="FNNZ01000001">
    <property type="protein sequence ID" value="SDW06004.1"/>
    <property type="molecule type" value="Genomic_DNA"/>
</dbReference>
<dbReference type="FunFam" id="3.30.70.270:FF:000001">
    <property type="entry name" value="Diguanylate cyclase domain protein"/>
    <property type="match status" value="1"/>
</dbReference>
<dbReference type="Gene3D" id="3.60.15.10">
    <property type="entry name" value="Ribonuclease Z/Hydroxyacylglutathione hydrolase-like"/>
    <property type="match status" value="1"/>
</dbReference>
<dbReference type="PANTHER" id="PTHR45138:SF9">
    <property type="entry name" value="DIGUANYLATE CYCLASE DGCM-RELATED"/>
    <property type="match status" value="1"/>
</dbReference>
<feature type="domain" description="GGDEF" evidence="4">
    <location>
        <begin position="470"/>
        <end position="600"/>
    </location>
</feature>
<dbReference type="AlphaFoldDB" id="A0A1H2QH94"/>
<dbReference type="EC" id="2.7.7.65" evidence="2"/>
<dbReference type="STRING" id="1058.SAMN05421783_101257"/>
<proteinExistence type="predicted"/>
<dbReference type="InterPro" id="IPR045761">
    <property type="entry name" value="ODP_dom"/>
</dbReference>
<dbReference type="SUPFAM" id="SSF56281">
    <property type="entry name" value="Metallo-hydrolase/oxidoreductase"/>
    <property type="match status" value="1"/>
</dbReference>
<evidence type="ECO:0000256" key="2">
    <source>
        <dbReference type="ARBA" id="ARBA00012528"/>
    </source>
</evidence>
<dbReference type="GO" id="GO:0052621">
    <property type="term" value="F:diguanylate cyclase activity"/>
    <property type="evidence" value="ECO:0007669"/>
    <property type="project" value="UniProtKB-EC"/>
</dbReference>
<evidence type="ECO:0000313" key="6">
    <source>
        <dbReference type="Proteomes" id="UP000198816"/>
    </source>
</evidence>
<dbReference type="Pfam" id="PF19583">
    <property type="entry name" value="ODP"/>
    <property type="match status" value="1"/>
</dbReference>
<dbReference type="Proteomes" id="UP000198816">
    <property type="component" value="Unassembled WGS sequence"/>
</dbReference>
<dbReference type="Gene3D" id="3.30.70.270">
    <property type="match status" value="1"/>
</dbReference>
<dbReference type="SUPFAM" id="SSF55073">
    <property type="entry name" value="Nucleotide cyclase"/>
    <property type="match status" value="1"/>
</dbReference>
<dbReference type="OrthoDB" id="9812260at2"/>
<reference evidence="6" key="1">
    <citation type="submission" date="2016-10" db="EMBL/GenBank/DDBJ databases">
        <authorList>
            <person name="Varghese N."/>
            <person name="Submissions S."/>
        </authorList>
    </citation>
    <scope>NUCLEOTIDE SEQUENCE [LARGE SCALE GENOMIC DNA]</scope>
    <source>
        <strain evidence="6">DSM 217</strain>
    </source>
</reference>